<feature type="transmembrane region" description="Helical" evidence="1">
    <location>
        <begin position="107"/>
        <end position="125"/>
    </location>
</feature>
<feature type="transmembrane region" description="Helical" evidence="1">
    <location>
        <begin position="81"/>
        <end position="100"/>
    </location>
</feature>
<reference evidence="2" key="1">
    <citation type="submission" date="2016-09" db="EMBL/GenBank/DDBJ databases">
        <title>Draft genome of thermotolerant cyanobacterium Desertifilum sp. strain IPPAS B-1220.</title>
        <authorList>
            <person name="Sinetova M.A."/>
            <person name="Bolakhan K."/>
            <person name="Zayadan B.K."/>
            <person name="Mironov K.S."/>
            <person name="Ustinova V."/>
            <person name="Kupriyanova E.V."/>
            <person name="Sidorov R.A."/>
            <person name="Skrypnik A.N."/>
            <person name="Gogoleva N.E."/>
            <person name="Gogolev Y.V."/>
            <person name="Los D.A."/>
        </authorList>
    </citation>
    <scope>NUCLEOTIDE SEQUENCE [LARGE SCALE GENOMIC DNA]</scope>
    <source>
        <strain evidence="2">IPPAS B-1220</strain>
    </source>
</reference>
<accession>A0A1E5QHT8</accession>
<comment type="caution">
    <text evidence="2">The sequence shown here is derived from an EMBL/GenBank/DDBJ whole genome shotgun (WGS) entry which is preliminary data.</text>
</comment>
<keyword evidence="1" id="KW-0472">Membrane</keyword>
<feature type="transmembrane region" description="Helical" evidence="1">
    <location>
        <begin position="188"/>
        <end position="206"/>
    </location>
</feature>
<dbReference type="AlphaFoldDB" id="A0A1E5QHT8"/>
<organism evidence="2">
    <name type="scientific">Desertifilum tharense IPPAS B-1220</name>
    <dbReference type="NCBI Taxonomy" id="1781255"/>
    <lineage>
        <taxon>Bacteria</taxon>
        <taxon>Bacillati</taxon>
        <taxon>Cyanobacteriota</taxon>
        <taxon>Cyanophyceae</taxon>
        <taxon>Desertifilales</taxon>
        <taxon>Desertifilaceae</taxon>
        <taxon>Desertifilum</taxon>
    </lineage>
</organism>
<proteinExistence type="predicted"/>
<feature type="transmembrane region" description="Helical" evidence="1">
    <location>
        <begin position="165"/>
        <end position="182"/>
    </location>
</feature>
<evidence type="ECO:0000313" key="2">
    <source>
        <dbReference type="EMBL" id="OEJ74242.1"/>
    </source>
</evidence>
<sequence length="225" mass="25221">MLFNNKTQIFYSNLPLLGQKPSLQGVPEVAGVWRIHWQLGETTLRSTFYTQFDQICLLWGILSLIIFTTAQFSPISWTTQAVWWTMVSLVGAIATHYLTPAWFRKEGFGWVIDLWVGLMLLGTLISDLGIFAGWGLVLMNLCPLWLGISGIGYFQTAWGMRSRTLLLIAGLHFAAIAALPWVMDWQFLFTGLILGLSGVILAEFQWDAFGGPCVNQFKASSKTHP</sequence>
<keyword evidence="1" id="KW-1133">Transmembrane helix</keyword>
<evidence type="ECO:0000256" key="1">
    <source>
        <dbReference type="SAM" id="Phobius"/>
    </source>
</evidence>
<dbReference type="RefSeq" id="WP_069968162.1">
    <property type="nucleotide sequence ID" value="NZ_CM124774.1"/>
</dbReference>
<gene>
    <name evidence="2" type="ORF">BH720_15685</name>
</gene>
<dbReference type="EMBL" id="MJGC01000069">
    <property type="protein sequence ID" value="OEJ74242.1"/>
    <property type="molecule type" value="Genomic_DNA"/>
</dbReference>
<dbReference type="OrthoDB" id="422905at2"/>
<feature type="transmembrane region" description="Helical" evidence="1">
    <location>
        <begin position="55"/>
        <end position="75"/>
    </location>
</feature>
<feature type="transmembrane region" description="Helical" evidence="1">
    <location>
        <begin position="131"/>
        <end position="153"/>
    </location>
</feature>
<name>A0A1E5QHT8_9CYAN</name>
<protein>
    <submittedName>
        <fullName evidence="2">Uncharacterized protein</fullName>
    </submittedName>
</protein>
<keyword evidence="1" id="KW-0812">Transmembrane</keyword>